<evidence type="ECO:0000256" key="5">
    <source>
        <dbReference type="SAM" id="MobiDB-lite"/>
    </source>
</evidence>
<feature type="active site" description="Proton donor; for dehydratase activity" evidence="4">
    <location>
        <position position="5886"/>
    </location>
</feature>
<name>A0ABZ2LAM0_9BACT</name>
<proteinExistence type="predicted"/>
<evidence type="ECO:0000313" key="10">
    <source>
        <dbReference type="Proteomes" id="UP001374803"/>
    </source>
</evidence>
<dbReference type="PROSITE" id="PS52004">
    <property type="entry name" value="KS3_2"/>
    <property type="match status" value="4"/>
</dbReference>
<dbReference type="CDD" id="cd08956">
    <property type="entry name" value="KR_3_FAS_SDR_x"/>
    <property type="match status" value="2"/>
</dbReference>
<dbReference type="SMART" id="SM00827">
    <property type="entry name" value="PKS_AT"/>
    <property type="match status" value="4"/>
</dbReference>
<dbReference type="PANTHER" id="PTHR43775">
    <property type="entry name" value="FATTY ACID SYNTHASE"/>
    <property type="match status" value="1"/>
</dbReference>
<keyword evidence="2" id="KW-0597">Phosphoprotein</keyword>
<feature type="domain" description="Ketosynthase family 3 (KS3)" evidence="7">
    <location>
        <begin position="4806"/>
        <end position="5229"/>
    </location>
</feature>
<keyword evidence="3" id="KW-0808">Transferase</keyword>
<evidence type="ECO:0000256" key="1">
    <source>
        <dbReference type="ARBA" id="ARBA00022450"/>
    </source>
</evidence>
<dbReference type="Pfam" id="PF22621">
    <property type="entry name" value="CurL-like_PKS_C"/>
    <property type="match status" value="4"/>
</dbReference>
<feature type="domain" description="PKS/mFAS DH" evidence="8">
    <location>
        <begin position="5693"/>
        <end position="5979"/>
    </location>
</feature>
<dbReference type="InterPro" id="IPR032821">
    <property type="entry name" value="PKS_assoc"/>
</dbReference>
<evidence type="ECO:0000256" key="2">
    <source>
        <dbReference type="ARBA" id="ARBA00022553"/>
    </source>
</evidence>
<feature type="domain" description="Carrier" evidence="6">
    <location>
        <begin position="4708"/>
        <end position="4786"/>
    </location>
</feature>
<feature type="domain" description="Ketosynthase family 3 (KS3)" evidence="7">
    <location>
        <begin position="3254"/>
        <end position="3677"/>
    </location>
</feature>
<dbReference type="Gene3D" id="3.40.47.10">
    <property type="match status" value="4"/>
</dbReference>
<dbReference type="Gene3D" id="3.10.129.110">
    <property type="entry name" value="Polyketide synthase dehydratase"/>
    <property type="match status" value="2"/>
</dbReference>
<dbReference type="SMART" id="SM00825">
    <property type="entry name" value="PKS_KS"/>
    <property type="match status" value="4"/>
</dbReference>
<dbReference type="EMBL" id="CP089983">
    <property type="protein sequence ID" value="WXB06841.1"/>
    <property type="molecule type" value="Genomic_DNA"/>
</dbReference>
<dbReference type="Gene3D" id="3.30.70.3290">
    <property type="match status" value="4"/>
</dbReference>
<dbReference type="InterPro" id="IPR055123">
    <property type="entry name" value="SpnB-like_Rossmann"/>
</dbReference>
<dbReference type="Gene3D" id="1.10.1200.10">
    <property type="entry name" value="ACP-like"/>
    <property type="match status" value="4"/>
</dbReference>
<dbReference type="Gene3D" id="3.40.366.10">
    <property type="entry name" value="Malonyl-Coenzyme A Acyl Carrier Protein, domain 2"/>
    <property type="match status" value="4"/>
</dbReference>
<feature type="active site" description="Proton acceptor; for dehydratase activity" evidence="4">
    <location>
        <position position="5724"/>
    </location>
</feature>
<feature type="domain" description="Carrier" evidence="6">
    <location>
        <begin position="3155"/>
        <end position="3233"/>
    </location>
</feature>
<evidence type="ECO:0000313" key="9">
    <source>
        <dbReference type="EMBL" id="WXB06841.1"/>
    </source>
</evidence>
<dbReference type="Pfam" id="PF02801">
    <property type="entry name" value="Ketoacyl-synt_C"/>
    <property type="match status" value="4"/>
</dbReference>
<dbReference type="InterPro" id="IPR016035">
    <property type="entry name" value="Acyl_Trfase/lysoPLipase"/>
</dbReference>
<sequence>MSAREEKLAEYLKRVTHELHAAESRLRKVEEKSFEPIAIVAMACRFPGGVTSPDELWQLLRDGADAISAFPSDRGWDLSSLYDPDPDAKGKAYVREGGFLHDALGFDPVFFGISPREALTIDPQQRLLLETAWESLERAGIAPASLQGSSTGVFVGVMYQDYAARLFHAPEIFEGHVGIGSAPSIASGRIAYTLGLEGPAITVDTACSSSLVAIHLAVQALRQGECSLALAGGATVMATPTSFIEFSRQRALAPDGRCKSFSADANGVAWSEGVGMLLLERLADARRLGHPVLALLRGSALNQDGKSQGLTAPNGLAQQRVIRQALAAANLAAHDVDAVEAHGTGTTLGDPIEAAALIATYGRARSAESPLWLGTIKSNMGHTQAAAGIAGVIKMVLAMQHGLLPKTLHADTPSSHVDWSEGTVRLLDVARPWPRRGRPRRAAVSSFGLSGTNAHVILEEIEPEASPQRAPGFISYPGAGGWGGVPALLSAKSEVALRAQVEQLDAFLEAQPDVGLLDVAYSLATGRSHFEWRLACVATDPASIRQALATATPRHASDSRKLAVLFTGQGAQYEGMGQALYDAFPVFRDAFDAARSRLGPLADDARIHETGFAQPALFALEVAIFRLLEAWGLQPDFLLGHSVGEVVAAHVSGVLSLDDACSLVAARARLMQALPPGGAMVALQAVEHEVRPLLHARVDIAGLNAPDSTVVAGDEDAVLALASHFEALGRKTTRLRVSHAFHSHLVEPMLEDFRRVAESLAYNAPRIPIVSNLTGTRVDPSDVASPDYWVRHARHAVRFLDGVRFLHAQGVTTFLELGPHGVLAPLAERCLDADDRLAFLPTLHKDRDASLLVASVAELHARGHQVDWRAFFAPTQPSPVALPTYPFQRAHYWLNAPAPAHAPLLGLVPASHPMLGAVIHLADRDEWIFTGHVSLTRHPWLTGHTVHGAVLLPGTALLELALAAGERAGVAHLGELTLHAPLTFPATGAVDVQLVLGRADDAAQRTLALYARPAEATTDAAWTLHASGVLQPADDARHGGTEHGVLSEWPPPRATAMDLASVYEELAAVGVAYGPEFQGLRAAWTRGTELFVEVALPAGGSDGTFLLHPVLLDAALHGLGVRALREGGPLALPFAWTGVSLHTAGATSLRARFSRREEANAVSVVIADAAGNAVATIDSLATRPASFEAVRGIHEAMHHLEWVRLSLAEAGAEGAWAVLGENSLGLEASVYPDLATLRGAIEQGATRPDVVAIACAAAPDEEGTPAKAHAATCRVLALLQAWLADETFAACQLVVLTRGAVAAGPEDDVADLVHAPLWGLVRSAQLEHPTRAPRLVDVDALDMKLLRAAIARPETQLAMRNGSLLSPRLARASASRDELARPLDAEGTVLVTGATGGLGAEIARHLVAHHGVRHLLLASRQGPGAPGAEALVTELEAAGAQVCLRACDVSNADELTRLLEHVASDHPLTAVVHAAGVLDDGLLASLSDERLATVLQPKLDGAWHLHRLTASLDLRAFVLFSSLAGPLGSAGQASYAAANSALDALAAHRRARGLSGCSLAWGPWEAVGMAARLPELDRARIRRQGLVPMSSPEALALFDAALGRSEALLMPVRFDAAASRARTREPRRANASLQERLRPLDDAERLRTLLDVVRAHVAAVLNVEAASIEPLRPLQELGLDSLMAIELRNRLASATGMRLSTTLLFDYPTPDGLARWLRTELLGQDSGPTVARTVQPAAEAADPVAIVAMGCRFPGGVTSPDELWQLLCHGSDAISPFPSDRGWDLDALFDPDPDAKGKTYVLEGGFLRDALGFDPAFFGISPREALTIDPQQRLLLETAWESLERAGIAPASLQGSSTGVFVGVMYQDYAARLFQAPPETFEGQIGIGSAPSIASGRIAYALGLEGPAITVDTACSSSLVAIHLAAQALRQGECSLALAGGATVMATPTSFIEFSRQRGLAPDGRCKSFSADANGVAWSEGVGMLLLERLADARRLGHPVLALLCGSALNQDGKSQGLTAPNGLAQQRVIRQALAAANLAPQDVDAVEAHGTGTTLGDPIEAAALMATYGRAHSDDAPLWLGTIKSNMGHTQAAAGVAGVIKMVLAMQHGLLPKTLHADTPSPHVDWAEGAVRLLDAARPWPQRGRPRRAAVSSFGLSGTNAHIVLEEALPHPNPPAALKVGGGKPRSSEAGTAIHVPVLLSAKSEAALRAQVEQLGGFLEAQPDVGLHDVAYSLATGRSHFEWRLACVAQDRAALQTALASATPSQALGARKLAVLFTGQGSQYEGMGQALYDAFPVFRDAFDAARSRLGPLAGDGRIHETGFAQPALFALEVALYRLLEAWGLQPDFLLGHSIGEMVAAHVAGVLSLDDACSLVAARARLMQALPPGGAMVALHASEDEVRPLLHAGVDIAGLNAPNSTVVAGDEDAVLALAAHFEALGRKASRLRVSHAFHSPRVEPMLEDFRRVAESLAYNPPRIPIVSNLTGSRVEPSDMASPDYWVRHARHAVRFLDGVRFLHAQGVSSFLELGPHGVLAPLAERCLEADSDLAFLPTLLKGRDASSLVDAVAELHTRGHHVDWNAFFAPVRPSRVALPTYPFQRERFWLDASPPANDTPAEDTRFWEAIERGNLDALSASLRIDAPEQRKSLASLLPALSAWHRERSDRNELDAWRYRIAWKALASAASAARLEGTWWIVASARGIESAMARALSRALTEHGADIVAVVLEEDGGNLAARLAESAPRGVLSLLALDMEPLPGQPSMPRGLASNLALVRALADCAVPASLWLLTQGAVSIGRSDPLTSPLQALTWGLGRVVALEQPQLWGGLLDVPAALDAAALSRLVFALAQDEDQIALRTSGLFARRLVRAPQKDVARAWKPRGTALVTGGTGALGAHVARWLARRGVEHLVLTSRRGADAPGARELHDELTALGCRISLEACDASDGDALEALLGRIGEVNAVVHTAGVVEHRALAQTSTEDMHRVVAAKVAGAFHLDRLLGERPLDAFVLFSSVAGVWGSAGQSAYAAANAYLDALAEHRRARGLAATALAWGPWADGGMADADGAHEHLRRRGLSPMAPSRALLAFAGAVDSEEAAITLADVDWSRFAPSFAAARPRPLLRALPEAVHALEAAAPASGEDDALLAQLRGLSVAERREHLVGVVRTETAAVLGHADPARLDPQTGFADLGLDSLMAVELRRRLQRITRAPLPATLAFDFPSPRHVAGFVLQATGMDTAVHAVAAAPSENGGAEHRAVAIVGIGLRLPGGVVDLNGFWRLLEGGVDAVAGIPEDRWNAEDVYDPDPDAKDKSYVREGAFLERVDRFDAAFFGISPREAAHIDPQHRLLLEVGWEALEDASIVPGSLRDSRTGVFVGIGPSDYELRLRKNGAEAYAVTGTHTSFAAGRLAFTLGLQGPALSVDTACSSSLVALHLACQALRRGECQFALAGGVQVMAAPEPFVLLSRTRALAADGRSKTFSESADGYGRGEGVVVLALERLDDARAQGREVLAVVRGTAVNHDGASSGITAPNGTSQQKVLRAALEDAGLGAAEVDVVECHGTGTALGDPIEVQALAAVYGEGRAAERPLLLGAVKTNIGHLESAAGLAGVAKMVACLRHGALPPTLHTTPRNRHIDWDALPVRVVDAMAPWNAGDRVRRAGVSAFGLSGTNAHVIVEEAPIEHGAPASSRRFAAFQAAALPLPSPPAALKVGRGKPRTSEREGAVTAGDPSVLHSLATSTAFVLSAKTDSALRAQGEQLIAYLEERPELNLLDIAYSLATARSHFEWRAAFVARDREQVRQALGALAPSAARASKLGVLFTGQGSQWAGMGRALDEAFPAFRESLDAVCAQLDPHLERPLRDILFSDEERIHETGFTQPALFALEVALFRLLEGWGLRPDILLGHSIGEVVAAHVAGVFSLEDACTLVAARARLMQALPAGGAMVALRASEEEVRPLLRPGIDIAGLNAPHATVVAGDEVAVLALASHFEALGRKTSRLRVSHAFHSPRVEPMLEDFRRVAETLTYQPPRLPIVSNLTGERVEPQDMASADYWVRHVRQAVRFLDGVRTLHVEGVTTFLELGPHGVLTPLAQACLEGNDDLTFLHTVQKDRGAESLVAALGALHVRGHHIDWDAFFAPQRPSRVKLPPYAFQRERFWVDAPPAHDGPAAAGDRLFWDAVETGNVDALGTSLHLDDPTQRASLATLLPALSAWHRERSDRDALDGWRYRITWKPLPAAPPARLEGTWWLVRSAHDGELADAISRALTEHGAQVVSVLVEDDDRVARLREALDRAPAPRGIVSLLALDTSASPAHPAVPRGLASTLGLARAFGELSLATPLWILTRGAVSIGRSEQLASPLQALAWGLGRALALEHPRSWGGLLDLPDSLDAIALSRMVAAFGRGEDQVALRASGLFARRLVRTRGSSVAPTWRPRGTVLITGGTGALGAHVARWLAREGAEHLVLASRRGPNAPGARELHEELTAMGVRVSVEACDSSDPEALAALLDRIPDVRAVVHTAGVLQHVPLERTSLDEVQSVLAAKVCGASNLDRLLGDKPLDAFVLFSSIAGVWGSAGQSAYAAANAYLDALAENRRARGLVATAVAWGPWADGGMAEGDGAREHLRRRGLSPMAPSRALGALAGALGADEATLTVADVDWTRFAPAFAAARHRPLFDALPEAVRALEVSAPEVSGDDAALVGRLRGLREGERLEHLVDRVRAECAAVLGHDDPARLDPRTGFADLGLDSLMAVELRRRLQQATRVALPATLTFDFPSPRRVAGFLLETLGLAVATAHDALHEAVQQEGSPSVAIVGIGLRLPGGVVDLASFWHLLASSVDTLRVVPQDRWDADATYDPDPEAKDKSYVRHAAFLDRVDGFDASFFGISPREARHIDPQHRLLLEAGWHALEDASIVPESLRDSRTGVFVGIGPSDYELRLQDHDAEAYAVTGTHSSFAAGRLAFTLGLQGPALSVDTACSSSLVALHLACQALRRGECQFALAGGVQVMAAAEGFVTLSRTRALAADGRSKTFSEGADGYGRGEGVVVLALERLDDARANGRRVLAVVRGTAVNHDGASSGITAPNGTSQQKVLRAALEDARLRAAEVDVVECHGTGTALGDPIEVQALAAVYGEGRAAEWPLLLGAVKTNIGHLESAAGLAGVAKMVACLRYGALPPTLHTMPRNRHIDWDALPVRVVDAMVPWGAGDRVRRAGVSAFGLSGTNAHVIVEEAPTLPLPGPPAALKVGRGKPRTSEGEGAVTAFVLSAKTESALRVQGEQLAAYLDANPDVGLVDVASSLATARSHFEWRAAVVARDREQVRQVLGALAPCAAHRAKKLGVLFTGQGSQYSGMGRALYESFPAFREALDAVCAHIDPALPGIVFSEDARIHETRFTQPALFALEVALFRLLESWGLRPDVLLGHSIGEIVAAHVAGVLSLEDACTLVAARARLMQDLPPGGAMVVVQATEDEVRPHLDAGVDLAGLNAPQSTVVAGGENAVHAIAQHFEALGRKTTRLRVSHAFHSPLVDPMLDDFRRVAESLSYQPPRIPIVSNLTGQRAHPADIASADYWVRHARHAVRFLDGVRSLHAEGVTTFLELGPHGVLTPLAQACLDGHTDDLAFITALRKDRGVEALVSAIGTLHARGHHVDWEAFFAPLRPSRVELPTYPFQQERFWLERHERRTTHALGASGGRYPLAGRRIDLPDGSGLHLLDIGPTVQSYLHDHVVYGQIVVPGAFYVAVLLAVAASHWPDQPLEVRDLQFVRALTFEGDLEPTTLHVQLSPLVPAGFSATLSTRGEEGWSTHVIATIAPSTAPERAPLQTDLRETSRRASLDAVIALFQSMNIDWGPQWCWLRDVGYTRERTGLGQLAVPERSPIDAPLPGGLIDSAFGLGFWTASAALGGEHPSSSNQTARVPFAVERLVWYGRTSLPAWTEHALRGEVDTDADVSLSDLAFWDADGVPVAHIEGFSTRRAPSSQFFAKDSAAAPLHAVLWSEVPAPASAPATAWALIGDGRLDTVPAYPDLEALQRAIAEGAPVPNVVVLAFVSENTEADVPACAHRATHRLLALLQSWLADDAFGPCRLVVLTRRAIATQPDEDVLDLAHAPVWGLTRSAQIENPSRGIVLVDADDADMPTLHAALALDEPQIAIRQRALRTPRLARTKSVAGVPCPLDPNGTVLITGATGALGAEVARHLVNHHAVRHLLLTSRQGAEAAGAGDLVAELHAAGAHVDLCPCDAADPDALARTLARVDSEHPLTAVVHAAGVLDDGLLASLSPERIDAVLRPKLDAAWHLHRLTRHLDLRAFVLFSSLSGVLGSPGQASYAAANAALDALAAHRVAHGLPASSLAWGPWDGIGMAARLPEQDRARIRRQGLVPLATSEGFALFDAALARPEPLLVPVHFDAAALATRGDALPPILRGLVRAPARGARTGQPPVDPLAAKLRTLDEAGQLRTLLDFVRQHVGAVLDTHPSSIEPQRPLQELGLDSLMAVELRNRLASASGLRFSATLLFDYPTPDALTRFLRAELVPETDVPKIEPIATEDEPDALESMNLDALVQLALAEEPA</sequence>
<feature type="domain" description="PKS/mFAS DH" evidence="8">
    <location>
        <begin position="912"/>
        <end position="1191"/>
    </location>
</feature>
<feature type="region of interest" description="N-terminal hotdog fold" evidence="4">
    <location>
        <begin position="5693"/>
        <end position="5815"/>
    </location>
</feature>
<dbReference type="InterPro" id="IPR049900">
    <property type="entry name" value="PKS_mFAS_DH"/>
</dbReference>
<dbReference type="SUPFAM" id="SSF52151">
    <property type="entry name" value="FabD/lysophospholipase-like"/>
    <property type="match status" value="4"/>
</dbReference>
<evidence type="ECO:0000256" key="3">
    <source>
        <dbReference type="ARBA" id="ARBA00022679"/>
    </source>
</evidence>
<feature type="region of interest" description="Disordered" evidence="5">
    <location>
        <begin position="3705"/>
        <end position="3726"/>
    </location>
</feature>
<dbReference type="PROSITE" id="PS52019">
    <property type="entry name" value="PKS_MFAS_DH"/>
    <property type="match status" value="2"/>
</dbReference>
<dbReference type="InterPro" id="IPR014031">
    <property type="entry name" value="Ketoacyl_synth_C"/>
</dbReference>
<dbReference type="InterPro" id="IPR057326">
    <property type="entry name" value="KR_dom"/>
</dbReference>
<dbReference type="SMART" id="SM00822">
    <property type="entry name" value="PKS_KR"/>
    <property type="match status" value="4"/>
</dbReference>
<keyword evidence="1" id="KW-0596">Phosphopantetheine</keyword>
<protein>
    <submittedName>
        <fullName evidence="9">SDR family NAD(P)-dependent oxidoreductase</fullName>
    </submittedName>
</protein>
<feature type="domain" description="Ketosynthase family 3 (KS3)" evidence="7">
    <location>
        <begin position="34"/>
        <end position="460"/>
    </location>
</feature>
<dbReference type="SMART" id="SM00826">
    <property type="entry name" value="PKS_DH"/>
    <property type="match status" value="2"/>
</dbReference>
<feature type="active site" description="Proton acceptor; for dehydratase activity" evidence="4">
    <location>
        <position position="944"/>
    </location>
</feature>
<dbReference type="InterPro" id="IPR006162">
    <property type="entry name" value="Ppantetheine_attach_site"/>
</dbReference>
<dbReference type="PANTHER" id="PTHR43775:SF51">
    <property type="entry name" value="INACTIVE PHENOLPHTHIOCEROL SYNTHESIS POLYKETIDE SYNTHASE TYPE I PKS1-RELATED"/>
    <property type="match status" value="1"/>
</dbReference>
<dbReference type="CDD" id="cd08952">
    <property type="entry name" value="KR_1_SDR_x"/>
    <property type="match status" value="2"/>
</dbReference>
<evidence type="ECO:0000256" key="4">
    <source>
        <dbReference type="PROSITE-ProRule" id="PRU01363"/>
    </source>
</evidence>
<dbReference type="Pfam" id="PF08659">
    <property type="entry name" value="KR"/>
    <property type="match status" value="4"/>
</dbReference>
<dbReference type="InterPro" id="IPR009081">
    <property type="entry name" value="PP-bd_ACP"/>
</dbReference>
<evidence type="ECO:0000259" key="6">
    <source>
        <dbReference type="PROSITE" id="PS50075"/>
    </source>
</evidence>
<dbReference type="InterPro" id="IPR020841">
    <property type="entry name" value="PKS_Beta-ketoAc_synthase_dom"/>
</dbReference>
<dbReference type="InterPro" id="IPR018201">
    <property type="entry name" value="Ketoacyl_synth_AS"/>
</dbReference>
<dbReference type="PROSITE" id="PS50075">
    <property type="entry name" value="CARRIER"/>
    <property type="match status" value="4"/>
</dbReference>
<gene>
    <name evidence="9" type="ORF">LVJ94_06285</name>
</gene>
<dbReference type="PROSITE" id="PS00606">
    <property type="entry name" value="KS3_1"/>
    <property type="match status" value="4"/>
</dbReference>
<dbReference type="InterPro" id="IPR036736">
    <property type="entry name" value="ACP-like_sf"/>
</dbReference>
<dbReference type="SMART" id="SM01294">
    <property type="entry name" value="PKS_PP_betabranch"/>
    <property type="match status" value="4"/>
</dbReference>
<accession>A0ABZ2LAM0</accession>
<dbReference type="InterPro" id="IPR049551">
    <property type="entry name" value="PKS_DH_C"/>
</dbReference>
<dbReference type="SUPFAM" id="SSF53901">
    <property type="entry name" value="Thiolase-like"/>
    <property type="match status" value="4"/>
</dbReference>
<dbReference type="Pfam" id="PF14765">
    <property type="entry name" value="PS-DH"/>
    <property type="match status" value="2"/>
</dbReference>
<feature type="region of interest" description="C-terminal hotdog fold" evidence="4">
    <location>
        <begin position="1054"/>
        <end position="1191"/>
    </location>
</feature>
<dbReference type="NCBIfam" id="NF045894">
    <property type="entry name" value="PKS_plus_SDR"/>
    <property type="match status" value="2"/>
</dbReference>
<feature type="domain" description="Carrier" evidence="6">
    <location>
        <begin position="6454"/>
        <end position="6528"/>
    </location>
</feature>
<dbReference type="Pfam" id="PF18369">
    <property type="entry name" value="PKS_DE"/>
    <property type="match status" value="2"/>
</dbReference>
<dbReference type="Pfam" id="PF00698">
    <property type="entry name" value="Acyl_transf_1"/>
    <property type="match status" value="4"/>
</dbReference>
<dbReference type="Pfam" id="PF22953">
    <property type="entry name" value="SpnB_Rossmann"/>
    <property type="match status" value="2"/>
</dbReference>
<dbReference type="InterPro" id="IPR041618">
    <property type="entry name" value="PKS_DE"/>
</dbReference>
<dbReference type="Pfam" id="PF21089">
    <property type="entry name" value="PKS_DH_N"/>
    <property type="match status" value="2"/>
</dbReference>
<dbReference type="Pfam" id="PF00109">
    <property type="entry name" value="ketoacyl-synt"/>
    <property type="match status" value="4"/>
</dbReference>
<dbReference type="PROSITE" id="PS00012">
    <property type="entry name" value="PHOSPHOPANTETHEINE"/>
    <property type="match status" value="4"/>
</dbReference>
<dbReference type="Proteomes" id="UP001374803">
    <property type="component" value="Chromosome"/>
</dbReference>
<dbReference type="InterPro" id="IPR014030">
    <property type="entry name" value="Ketoacyl_synth_N"/>
</dbReference>
<dbReference type="InterPro" id="IPR014043">
    <property type="entry name" value="Acyl_transferase_dom"/>
</dbReference>
<dbReference type="SMART" id="SM00823">
    <property type="entry name" value="PKS_PP"/>
    <property type="match status" value="4"/>
</dbReference>
<dbReference type="InterPro" id="IPR020806">
    <property type="entry name" value="PKS_PP-bd"/>
</dbReference>
<feature type="domain" description="Carrier" evidence="6">
    <location>
        <begin position="1644"/>
        <end position="1721"/>
    </location>
</feature>
<feature type="region of interest" description="N-terminal hotdog fold" evidence="4">
    <location>
        <begin position="912"/>
        <end position="1037"/>
    </location>
</feature>
<dbReference type="SUPFAM" id="SSF55048">
    <property type="entry name" value="Probable ACP-binding domain of malonyl-CoA ACP transacylase"/>
    <property type="match status" value="4"/>
</dbReference>
<dbReference type="SUPFAM" id="SSF51735">
    <property type="entry name" value="NAD(P)-binding Rossmann-fold domains"/>
    <property type="match status" value="8"/>
</dbReference>
<organism evidence="9 10">
    <name type="scientific">Pendulispora rubella</name>
    <dbReference type="NCBI Taxonomy" id="2741070"/>
    <lineage>
        <taxon>Bacteria</taxon>
        <taxon>Pseudomonadati</taxon>
        <taxon>Myxococcota</taxon>
        <taxon>Myxococcia</taxon>
        <taxon>Myxococcales</taxon>
        <taxon>Sorangiineae</taxon>
        <taxon>Pendulisporaceae</taxon>
        <taxon>Pendulispora</taxon>
    </lineage>
</organism>
<keyword evidence="10" id="KW-1185">Reference proteome</keyword>
<feature type="domain" description="Ketosynthase family 3 (KS3)" evidence="7">
    <location>
        <begin position="1741"/>
        <end position="2168"/>
    </location>
</feature>
<dbReference type="Pfam" id="PF00550">
    <property type="entry name" value="PP-binding"/>
    <property type="match status" value="4"/>
</dbReference>
<reference evidence="9" key="1">
    <citation type="submission" date="2021-12" db="EMBL/GenBank/DDBJ databases">
        <title>Discovery of the Pendulisporaceae a myxobacterial family with distinct sporulation behavior and unique specialized metabolism.</title>
        <authorList>
            <person name="Garcia R."/>
            <person name="Popoff A."/>
            <person name="Bader C.D."/>
            <person name="Loehr J."/>
            <person name="Walesch S."/>
            <person name="Walt C."/>
            <person name="Boldt J."/>
            <person name="Bunk B."/>
            <person name="Haeckl F.J.F.P.J."/>
            <person name="Gunesch A.P."/>
            <person name="Birkelbach J."/>
            <person name="Nuebel U."/>
            <person name="Pietschmann T."/>
            <person name="Bach T."/>
            <person name="Mueller R."/>
        </authorList>
    </citation>
    <scope>NUCLEOTIDE SEQUENCE</scope>
    <source>
        <strain evidence="9">MSr11367</strain>
    </source>
</reference>
<dbReference type="InterPro" id="IPR016036">
    <property type="entry name" value="Malonyl_transacylase_ACP-bd"/>
</dbReference>
<dbReference type="InterPro" id="IPR016039">
    <property type="entry name" value="Thiolase-like"/>
</dbReference>
<dbReference type="Gene3D" id="3.40.50.720">
    <property type="entry name" value="NAD(P)-binding Rossmann-like Domain"/>
    <property type="match status" value="4"/>
</dbReference>
<dbReference type="InterPro" id="IPR050091">
    <property type="entry name" value="PKS_NRPS_Biosynth_Enz"/>
</dbReference>
<dbReference type="CDD" id="cd00833">
    <property type="entry name" value="PKS"/>
    <property type="match status" value="4"/>
</dbReference>
<feature type="active site" description="Proton donor; for dehydratase activity" evidence="4">
    <location>
        <position position="1113"/>
    </location>
</feature>
<dbReference type="Pfam" id="PF16197">
    <property type="entry name" value="KAsynt_C_assoc"/>
    <property type="match status" value="1"/>
</dbReference>
<evidence type="ECO:0000259" key="7">
    <source>
        <dbReference type="PROSITE" id="PS52004"/>
    </source>
</evidence>
<dbReference type="InterPro" id="IPR042104">
    <property type="entry name" value="PKS_dehydratase_sf"/>
</dbReference>
<dbReference type="InterPro" id="IPR049552">
    <property type="entry name" value="PKS_DH_N"/>
</dbReference>
<dbReference type="RefSeq" id="WP_394836498.1">
    <property type="nucleotide sequence ID" value="NZ_CP089929.1"/>
</dbReference>
<dbReference type="InterPro" id="IPR001227">
    <property type="entry name" value="Ac_transferase_dom_sf"/>
</dbReference>
<evidence type="ECO:0000259" key="8">
    <source>
        <dbReference type="PROSITE" id="PS52019"/>
    </source>
</evidence>
<dbReference type="InterPro" id="IPR036291">
    <property type="entry name" value="NAD(P)-bd_dom_sf"/>
</dbReference>
<dbReference type="InterPro" id="IPR020807">
    <property type="entry name" value="PKS_DH"/>
</dbReference>
<dbReference type="SUPFAM" id="SSF47336">
    <property type="entry name" value="ACP-like"/>
    <property type="match status" value="4"/>
</dbReference>
<dbReference type="InterPro" id="IPR013968">
    <property type="entry name" value="PKS_KR"/>
</dbReference>
<feature type="region of interest" description="C-terminal hotdog fold" evidence="4">
    <location>
        <begin position="5827"/>
        <end position="5979"/>
    </location>
</feature>